<dbReference type="AlphaFoldDB" id="A0A0E9RBL6"/>
<sequence>MCVNNWRNNLGAHQLIGMHCCAANLFNFSRKC</sequence>
<reference evidence="1" key="1">
    <citation type="submission" date="2014-11" db="EMBL/GenBank/DDBJ databases">
        <authorList>
            <person name="Amaro Gonzalez C."/>
        </authorList>
    </citation>
    <scope>NUCLEOTIDE SEQUENCE</scope>
</reference>
<dbReference type="EMBL" id="GBXM01082717">
    <property type="protein sequence ID" value="JAH25860.1"/>
    <property type="molecule type" value="Transcribed_RNA"/>
</dbReference>
<protein>
    <submittedName>
        <fullName evidence="1">Uncharacterized protein</fullName>
    </submittedName>
</protein>
<reference evidence="1" key="2">
    <citation type="journal article" date="2015" name="Fish Shellfish Immunol.">
        <title>Early steps in the European eel (Anguilla anguilla)-Vibrio vulnificus interaction in the gills: Role of the RtxA13 toxin.</title>
        <authorList>
            <person name="Callol A."/>
            <person name="Pajuelo D."/>
            <person name="Ebbesson L."/>
            <person name="Teles M."/>
            <person name="MacKenzie S."/>
            <person name="Amaro C."/>
        </authorList>
    </citation>
    <scope>NUCLEOTIDE SEQUENCE</scope>
</reference>
<accession>A0A0E9RBL6</accession>
<proteinExistence type="predicted"/>
<organism evidence="1">
    <name type="scientific">Anguilla anguilla</name>
    <name type="common">European freshwater eel</name>
    <name type="synonym">Muraena anguilla</name>
    <dbReference type="NCBI Taxonomy" id="7936"/>
    <lineage>
        <taxon>Eukaryota</taxon>
        <taxon>Metazoa</taxon>
        <taxon>Chordata</taxon>
        <taxon>Craniata</taxon>
        <taxon>Vertebrata</taxon>
        <taxon>Euteleostomi</taxon>
        <taxon>Actinopterygii</taxon>
        <taxon>Neopterygii</taxon>
        <taxon>Teleostei</taxon>
        <taxon>Anguilliformes</taxon>
        <taxon>Anguillidae</taxon>
        <taxon>Anguilla</taxon>
    </lineage>
</organism>
<evidence type="ECO:0000313" key="1">
    <source>
        <dbReference type="EMBL" id="JAH25860.1"/>
    </source>
</evidence>
<name>A0A0E9RBL6_ANGAN</name>